<reference evidence="1 2" key="1">
    <citation type="journal article" date="2019" name="Int. J. Syst. Evol. Microbiol.">
        <title>The Global Catalogue of Microorganisms (GCM) 10K type strain sequencing project: providing services to taxonomists for standard genome sequencing and annotation.</title>
        <authorList>
            <consortium name="The Broad Institute Genomics Platform"/>
            <consortium name="The Broad Institute Genome Sequencing Center for Infectious Disease"/>
            <person name="Wu L."/>
            <person name="Ma J."/>
        </authorList>
    </citation>
    <scope>NUCLEOTIDE SEQUENCE [LARGE SCALE GENOMIC DNA]</scope>
    <source>
        <strain evidence="1 2">JCM 9650</strain>
    </source>
</reference>
<keyword evidence="2" id="KW-1185">Reference proteome</keyword>
<accession>A0ABN3WIF1</accession>
<proteinExistence type="predicted"/>
<evidence type="ECO:0000313" key="1">
    <source>
        <dbReference type="EMBL" id="GAA2915064.1"/>
    </source>
</evidence>
<dbReference type="Proteomes" id="UP001501423">
    <property type="component" value="Unassembled WGS sequence"/>
</dbReference>
<dbReference type="RefSeq" id="WP_189365536.1">
    <property type="nucleotide sequence ID" value="NZ_BAAAVA010000009.1"/>
</dbReference>
<organism evidence="1 2">
    <name type="scientific">Streptomyces erythrogriseus</name>
    <dbReference type="NCBI Taxonomy" id="284027"/>
    <lineage>
        <taxon>Bacteria</taxon>
        <taxon>Bacillati</taxon>
        <taxon>Actinomycetota</taxon>
        <taxon>Actinomycetes</taxon>
        <taxon>Kitasatosporales</taxon>
        <taxon>Streptomycetaceae</taxon>
        <taxon>Streptomyces</taxon>
        <taxon>Streptomyces griseoincarnatus group</taxon>
    </lineage>
</organism>
<comment type="caution">
    <text evidence="1">The sequence shown here is derived from an EMBL/GenBank/DDBJ whole genome shotgun (WGS) entry which is preliminary data.</text>
</comment>
<protein>
    <submittedName>
        <fullName evidence="1">Uncharacterized protein</fullName>
    </submittedName>
</protein>
<dbReference type="EMBL" id="BAAAVA010000009">
    <property type="protein sequence ID" value="GAA2915064.1"/>
    <property type="molecule type" value="Genomic_DNA"/>
</dbReference>
<gene>
    <name evidence="1" type="ORF">GCM10010478_12660</name>
</gene>
<name>A0ABN3WIF1_9ACTN</name>
<evidence type="ECO:0000313" key="2">
    <source>
        <dbReference type="Proteomes" id="UP001501423"/>
    </source>
</evidence>
<sequence>MSKDVAESLEDFRIRSLRVLPREIWLWEPALWVGDRIRLAVEDSRP</sequence>